<dbReference type="PRINTS" id="PR00373">
    <property type="entry name" value="GLYCHORMONER"/>
</dbReference>
<dbReference type="EMBL" id="DS469534">
    <property type="protein sequence ID" value="EDO45590.1"/>
    <property type="molecule type" value="Genomic_DNA"/>
</dbReference>
<evidence type="ECO:0000256" key="6">
    <source>
        <dbReference type="ARBA" id="ARBA00023136"/>
    </source>
</evidence>
<feature type="transmembrane region" description="Helical" evidence="7">
    <location>
        <begin position="273"/>
        <end position="295"/>
    </location>
</feature>
<dbReference type="Pfam" id="PF00001">
    <property type="entry name" value="7tm_1"/>
    <property type="match status" value="1"/>
</dbReference>
<dbReference type="STRING" id="45351.A7RSL9"/>
<dbReference type="PRINTS" id="PR00237">
    <property type="entry name" value="GPCRRHODOPSN"/>
</dbReference>
<evidence type="ECO:0000256" key="3">
    <source>
        <dbReference type="ARBA" id="ARBA00022692"/>
    </source>
</evidence>
<dbReference type="InterPro" id="IPR002131">
    <property type="entry name" value="Gphrmn_rcpt_fam"/>
</dbReference>
<dbReference type="PANTHER" id="PTHR24372">
    <property type="entry name" value="GLYCOPROTEIN HORMONE RECEPTOR"/>
    <property type="match status" value="1"/>
</dbReference>
<dbReference type="Proteomes" id="UP000001593">
    <property type="component" value="Unassembled WGS sequence"/>
</dbReference>
<dbReference type="GO" id="GO:0009755">
    <property type="term" value="P:hormone-mediated signaling pathway"/>
    <property type="evidence" value="ECO:0000318"/>
    <property type="project" value="GO_Central"/>
</dbReference>
<dbReference type="GO" id="GO:0016500">
    <property type="term" value="F:protein-hormone receptor activity"/>
    <property type="evidence" value="ECO:0007669"/>
    <property type="project" value="InterPro"/>
</dbReference>
<keyword evidence="6 7" id="KW-0472">Membrane</keyword>
<reference evidence="9 10" key="1">
    <citation type="journal article" date="2007" name="Science">
        <title>Sea anemone genome reveals ancestral eumetazoan gene repertoire and genomic organization.</title>
        <authorList>
            <person name="Putnam N.H."/>
            <person name="Srivastava M."/>
            <person name="Hellsten U."/>
            <person name="Dirks B."/>
            <person name="Chapman J."/>
            <person name="Salamov A."/>
            <person name="Terry A."/>
            <person name="Shapiro H."/>
            <person name="Lindquist E."/>
            <person name="Kapitonov V.V."/>
            <person name="Jurka J."/>
            <person name="Genikhovich G."/>
            <person name="Grigoriev I.V."/>
            <person name="Lucas S.M."/>
            <person name="Steele R.E."/>
            <person name="Finnerty J.R."/>
            <person name="Technau U."/>
            <person name="Martindale M.Q."/>
            <person name="Rokhsar D.S."/>
        </authorList>
    </citation>
    <scope>NUCLEOTIDE SEQUENCE [LARGE SCALE GENOMIC DNA]</scope>
    <source>
        <strain evidence="10">CH2 X CH6</strain>
    </source>
</reference>
<organism evidence="9 10">
    <name type="scientific">Nematostella vectensis</name>
    <name type="common">Starlet sea anemone</name>
    <dbReference type="NCBI Taxonomy" id="45351"/>
    <lineage>
        <taxon>Eukaryota</taxon>
        <taxon>Metazoa</taxon>
        <taxon>Cnidaria</taxon>
        <taxon>Anthozoa</taxon>
        <taxon>Hexacorallia</taxon>
        <taxon>Actiniaria</taxon>
        <taxon>Edwardsiidae</taxon>
        <taxon>Nematostella</taxon>
    </lineage>
</organism>
<evidence type="ECO:0000313" key="10">
    <source>
        <dbReference type="Proteomes" id="UP000001593"/>
    </source>
</evidence>
<dbReference type="InParanoid" id="A7RSL9"/>
<dbReference type="AlphaFoldDB" id="A7RSL9"/>
<dbReference type="HOGENOM" id="CLU_006130_0_1_1"/>
<feature type="transmembrane region" description="Helical" evidence="7">
    <location>
        <begin position="307"/>
        <end position="327"/>
    </location>
</feature>
<dbReference type="OMA" id="EMIANTF"/>
<evidence type="ECO:0000256" key="4">
    <source>
        <dbReference type="ARBA" id="ARBA00022737"/>
    </source>
</evidence>
<evidence type="ECO:0000256" key="1">
    <source>
        <dbReference type="ARBA" id="ARBA00004370"/>
    </source>
</evidence>
<dbReference type="FunFam" id="1.20.1070.10:FF:000393">
    <property type="entry name" value="Predicted protein"/>
    <property type="match status" value="1"/>
</dbReference>
<feature type="transmembrane region" description="Helical" evidence="7">
    <location>
        <begin position="85"/>
        <end position="104"/>
    </location>
</feature>
<feature type="domain" description="G-protein coupled receptors family 1 profile" evidence="8">
    <location>
        <begin position="63"/>
        <end position="327"/>
    </location>
</feature>
<dbReference type="GO" id="GO:0008528">
    <property type="term" value="F:G protein-coupled peptide receptor activity"/>
    <property type="evidence" value="ECO:0000318"/>
    <property type="project" value="GO_Central"/>
</dbReference>
<evidence type="ECO:0000256" key="2">
    <source>
        <dbReference type="ARBA" id="ARBA00022614"/>
    </source>
</evidence>
<evidence type="ECO:0000259" key="8">
    <source>
        <dbReference type="PROSITE" id="PS50262"/>
    </source>
</evidence>
<keyword evidence="4" id="KW-0677">Repeat</keyword>
<evidence type="ECO:0000313" key="9">
    <source>
        <dbReference type="EMBL" id="EDO45590.1"/>
    </source>
</evidence>
<dbReference type="InterPro" id="IPR017452">
    <property type="entry name" value="GPCR_Rhodpsn_7TM"/>
</dbReference>
<dbReference type="SUPFAM" id="SSF81321">
    <property type="entry name" value="Family A G protein-coupled receptor-like"/>
    <property type="match status" value="1"/>
</dbReference>
<protein>
    <recommendedName>
        <fullName evidence="8">G-protein coupled receptors family 1 profile domain-containing protein</fullName>
    </recommendedName>
</protein>
<accession>A7RSL9</accession>
<feature type="non-terminal residue" evidence="9">
    <location>
        <position position="345"/>
    </location>
</feature>
<dbReference type="PANTHER" id="PTHR24372:SF77">
    <property type="entry name" value="G-PROTEIN COUPLED RECEPTORS FAMILY 1 PROFILE DOMAIN-CONTAINING PROTEIN"/>
    <property type="match status" value="1"/>
</dbReference>
<dbReference type="InterPro" id="IPR000276">
    <property type="entry name" value="GPCR_Rhodpsn"/>
</dbReference>
<comment type="subcellular location">
    <subcellularLocation>
        <location evidence="1">Membrane</location>
    </subcellularLocation>
</comment>
<evidence type="ECO:0000256" key="7">
    <source>
        <dbReference type="SAM" id="Phobius"/>
    </source>
</evidence>
<keyword evidence="10" id="KW-1185">Reference proteome</keyword>
<gene>
    <name evidence="9" type="ORF">NEMVEDRAFT_v1g91817</name>
</gene>
<feature type="transmembrane region" description="Helical" evidence="7">
    <location>
        <begin position="169"/>
        <end position="191"/>
    </location>
</feature>
<dbReference type="GO" id="GO:0007189">
    <property type="term" value="P:adenylate cyclase-activating G protein-coupled receptor signaling pathway"/>
    <property type="evidence" value="ECO:0000318"/>
    <property type="project" value="GO_Central"/>
</dbReference>
<dbReference type="Gene3D" id="1.20.1070.10">
    <property type="entry name" value="Rhodopsin 7-helix transmembrane proteins"/>
    <property type="match status" value="1"/>
</dbReference>
<sequence length="345" mass="39196">MKVSYFINRRKLDHFTLCCYASLALPNVDCQAPANEFSSCDDLMKDKTLQVCIWVLGIFAFFGNIFVVAYRLVVREDNRVHSLLLTNLAISDFMMGLYLLIIAFKDVQWQGEYFKHDLSWRVSGLCQFAGALSMISSEVSVLMLTIITLDRFICIVFPMRFGRLGLKKAIAICILLWTFGTLISVVPILGIEYFHDKQLDIGFYGRSSVCLPLQLSSDRPAGWEYSVSFFIGLNFIAFMFILLAYIAMFWTVRKSSAAVGSRNAKKESALARKLMVIILTDFCCWMPVILIGILSLTGNFHDPQKLAYVWIAVFVLPVNSSINPILYTFSTAHVKKRVTQYSRSM</sequence>
<dbReference type="PROSITE" id="PS50262">
    <property type="entry name" value="G_PROTEIN_RECEP_F1_2"/>
    <property type="match status" value="1"/>
</dbReference>
<feature type="transmembrane region" description="Helical" evidence="7">
    <location>
        <begin position="54"/>
        <end position="73"/>
    </location>
</feature>
<keyword evidence="5 7" id="KW-1133">Transmembrane helix</keyword>
<dbReference type="PhylomeDB" id="A7RSL9"/>
<evidence type="ECO:0000256" key="5">
    <source>
        <dbReference type="ARBA" id="ARBA00022989"/>
    </source>
</evidence>
<dbReference type="eggNOG" id="KOG2087">
    <property type="taxonomic scope" value="Eukaryota"/>
</dbReference>
<proteinExistence type="predicted"/>
<dbReference type="CDD" id="cd15137">
    <property type="entry name" value="7tmA_Relaxin_R"/>
    <property type="match status" value="1"/>
</dbReference>
<name>A7RSL9_NEMVE</name>
<feature type="transmembrane region" description="Helical" evidence="7">
    <location>
        <begin position="227"/>
        <end position="252"/>
    </location>
</feature>
<keyword evidence="2" id="KW-0433">Leucine-rich repeat</keyword>
<dbReference type="PROSITE" id="PS00237">
    <property type="entry name" value="G_PROTEIN_RECEP_F1_1"/>
    <property type="match status" value="1"/>
</dbReference>
<keyword evidence="3 7" id="KW-0812">Transmembrane</keyword>
<dbReference type="GO" id="GO:0005886">
    <property type="term" value="C:plasma membrane"/>
    <property type="evidence" value="ECO:0000318"/>
    <property type="project" value="GO_Central"/>
</dbReference>